<sequence>MEVGTTVKLKSGGPVMTIDSPADAAQRVKCVWFNKGELQSGLFNLHSLKESESDDNLNIPVVF</sequence>
<evidence type="ECO:0000313" key="1">
    <source>
        <dbReference type="EMBL" id="MBN3580691.1"/>
    </source>
</evidence>
<protein>
    <submittedName>
        <fullName evidence="1">DUF2158 domain-containing protein</fullName>
    </submittedName>
</protein>
<proteinExistence type="predicted"/>
<accession>A0ABS3A873</accession>
<dbReference type="EMBL" id="JAFHLB010000077">
    <property type="protein sequence ID" value="MBN3580691.1"/>
    <property type="molecule type" value="Genomic_DNA"/>
</dbReference>
<keyword evidence="2" id="KW-1185">Reference proteome</keyword>
<dbReference type="RefSeq" id="WP_206372330.1">
    <property type="nucleotide sequence ID" value="NZ_CAWPTM010000154.1"/>
</dbReference>
<dbReference type="Proteomes" id="UP000779070">
    <property type="component" value="Unassembled WGS sequence"/>
</dbReference>
<dbReference type="InterPro" id="IPR019226">
    <property type="entry name" value="DUF2158"/>
</dbReference>
<organism evidence="1 2">
    <name type="scientific">Vibrio neptunius</name>
    <dbReference type="NCBI Taxonomy" id="170651"/>
    <lineage>
        <taxon>Bacteria</taxon>
        <taxon>Pseudomonadati</taxon>
        <taxon>Pseudomonadota</taxon>
        <taxon>Gammaproteobacteria</taxon>
        <taxon>Vibrionales</taxon>
        <taxon>Vibrionaceae</taxon>
        <taxon>Vibrio</taxon>
    </lineage>
</organism>
<comment type="caution">
    <text evidence="1">The sequence shown here is derived from an EMBL/GenBank/DDBJ whole genome shotgun (WGS) entry which is preliminary data.</text>
</comment>
<reference evidence="1 2" key="1">
    <citation type="submission" date="2021-02" db="EMBL/GenBank/DDBJ databases">
        <title>Draft Genome Sequences of 5 Vibrio neptunius Strains Isolated From of Bivalve Hatcheries.</title>
        <authorList>
            <person name="Galvis F."/>
            <person name="Barja J.L."/>
            <person name="Lemos M.L."/>
            <person name="Balado M."/>
        </authorList>
    </citation>
    <scope>NUCLEOTIDE SEQUENCE [LARGE SCALE GENOMIC DNA]</scope>
    <source>
        <strain evidence="1 2">PP-145.98</strain>
    </source>
</reference>
<evidence type="ECO:0000313" key="2">
    <source>
        <dbReference type="Proteomes" id="UP000779070"/>
    </source>
</evidence>
<dbReference type="Pfam" id="PF09926">
    <property type="entry name" value="DUF2158"/>
    <property type="match status" value="1"/>
</dbReference>
<gene>
    <name evidence="1" type="ORF">JYA62_24090</name>
</gene>
<name>A0ABS3A873_9VIBR</name>